<dbReference type="GO" id="GO:0008270">
    <property type="term" value="F:zinc ion binding"/>
    <property type="evidence" value="ECO:0007669"/>
    <property type="project" value="UniProtKB-KW"/>
</dbReference>
<comment type="caution">
    <text evidence="11">The sequence shown here is derived from an EMBL/GenBank/DDBJ whole genome shotgun (WGS) entry which is preliminary data.</text>
</comment>
<dbReference type="EMBL" id="JAMSHJ010000001">
    <property type="protein sequence ID" value="KAI5441606.1"/>
    <property type="molecule type" value="Genomic_DNA"/>
</dbReference>
<dbReference type="PANTHER" id="PTHR22937:SF122">
    <property type="entry name" value="RING-TYPE E3 UBIQUITIN TRANSFERASE"/>
    <property type="match status" value="1"/>
</dbReference>
<organism evidence="11 12">
    <name type="scientific">Pisum sativum</name>
    <name type="common">Garden pea</name>
    <name type="synonym">Lathyrus oleraceus</name>
    <dbReference type="NCBI Taxonomy" id="3888"/>
    <lineage>
        <taxon>Eukaryota</taxon>
        <taxon>Viridiplantae</taxon>
        <taxon>Streptophyta</taxon>
        <taxon>Embryophyta</taxon>
        <taxon>Tracheophyta</taxon>
        <taxon>Spermatophyta</taxon>
        <taxon>Magnoliopsida</taxon>
        <taxon>eudicotyledons</taxon>
        <taxon>Gunneridae</taxon>
        <taxon>Pentapetalae</taxon>
        <taxon>rosids</taxon>
        <taxon>fabids</taxon>
        <taxon>Fabales</taxon>
        <taxon>Fabaceae</taxon>
        <taxon>Papilionoideae</taxon>
        <taxon>50 kb inversion clade</taxon>
        <taxon>NPAAA clade</taxon>
        <taxon>Hologalegina</taxon>
        <taxon>IRL clade</taxon>
        <taxon>Fabeae</taxon>
        <taxon>Lathyrus</taxon>
    </lineage>
</organism>
<keyword evidence="4" id="KW-0479">Metal-binding</keyword>
<accession>A0A9D5BEI3</accession>
<dbReference type="EC" id="2.3.2.27" evidence="2"/>
<feature type="compositionally biased region" description="Low complexity" evidence="9">
    <location>
        <begin position="55"/>
        <end position="73"/>
    </location>
</feature>
<dbReference type="GO" id="GO:0061630">
    <property type="term" value="F:ubiquitin protein ligase activity"/>
    <property type="evidence" value="ECO:0007669"/>
    <property type="project" value="UniProtKB-EC"/>
</dbReference>
<feature type="domain" description="RING-type" evidence="10">
    <location>
        <begin position="306"/>
        <end position="347"/>
    </location>
</feature>
<evidence type="ECO:0000256" key="8">
    <source>
        <dbReference type="PROSITE-ProRule" id="PRU00175"/>
    </source>
</evidence>
<dbReference type="Gramene" id="Psat01G0089400-T2">
    <property type="protein sequence ID" value="KAI5441606.1"/>
    <property type="gene ID" value="KIW84_010894"/>
</dbReference>
<dbReference type="InterPro" id="IPR001841">
    <property type="entry name" value="Znf_RING"/>
</dbReference>
<evidence type="ECO:0000256" key="6">
    <source>
        <dbReference type="ARBA" id="ARBA00022786"/>
    </source>
</evidence>
<keyword evidence="7" id="KW-0862">Zinc</keyword>
<dbReference type="PROSITE" id="PS50089">
    <property type="entry name" value="ZF_RING_2"/>
    <property type="match status" value="1"/>
</dbReference>
<evidence type="ECO:0000256" key="3">
    <source>
        <dbReference type="ARBA" id="ARBA00022679"/>
    </source>
</evidence>
<evidence type="ECO:0000313" key="12">
    <source>
        <dbReference type="Proteomes" id="UP001058974"/>
    </source>
</evidence>
<dbReference type="InterPro" id="IPR045191">
    <property type="entry name" value="MBR1/2-like"/>
</dbReference>
<dbReference type="Pfam" id="PF13639">
    <property type="entry name" value="zf-RING_2"/>
    <property type="match status" value="1"/>
</dbReference>
<dbReference type="Proteomes" id="UP001058974">
    <property type="component" value="Chromosome 1"/>
</dbReference>
<keyword evidence="5 8" id="KW-0863">Zinc-finger</keyword>
<reference evidence="11 12" key="1">
    <citation type="journal article" date="2022" name="Nat. Genet.">
        <title>Improved pea reference genome and pan-genome highlight genomic features and evolutionary characteristics.</title>
        <authorList>
            <person name="Yang T."/>
            <person name="Liu R."/>
            <person name="Luo Y."/>
            <person name="Hu S."/>
            <person name="Wang D."/>
            <person name="Wang C."/>
            <person name="Pandey M.K."/>
            <person name="Ge S."/>
            <person name="Xu Q."/>
            <person name="Li N."/>
            <person name="Li G."/>
            <person name="Huang Y."/>
            <person name="Saxena R.K."/>
            <person name="Ji Y."/>
            <person name="Li M."/>
            <person name="Yan X."/>
            <person name="He Y."/>
            <person name="Liu Y."/>
            <person name="Wang X."/>
            <person name="Xiang C."/>
            <person name="Varshney R.K."/>
            <person name="Ding H."/>
            <person name="Gao S."/>
            <person name="Zong X."/>
        </authorList>
    </citation>
    <scope>NUCLEOTIDE SEQUENCE [LARGE SCALE GENOMIC DNA]</scope>
    <source>
        <strain evidence="11 12">cv. Zhongwan 6</strain>
    </source>
</reference>
<feature type="compositionally biased region" description="Basic residues" evidence="9">
    <location>
        <begin position="1"/>
        <end position="12"/>
    </location>
</feature>
<dbReference type="AlphaFoldDB" id="A0A9D5BEI3"/>
<comment type="catalytic activity">
    <reaction evidence="1">
        <text>S-ubiquitinyl-[E2 ubiquitin-conjugating enzyme]-L-cysteine + [acceptor protein]-L-lysine = [E2 ubiquitin-conjugating enzyme]-L-cysteine + N(6)-ubiquitinyl-[acceptor protein]-L-lysine.</text>
        <dbReference type="EC" id="2.3.2.27"/>
    </reaction>
</comment>
<keyword evidence="3" id="KW-0808">Transferase</keyword>
<gene>
    <name evidence="11" type="ORF">KIW84_010894</name>
</gene>
<evidence type="ECO:0000313" key="11">
    <source>
        <dbReference type="EMBL" id="KAI5441606.1"/>
    </source>
</evidence>
<sequence length="354" mass="40154">MPVLTRRMKWRRPISETDPSSQISPIIQSISCKSTITTLFSTFSNNETTHDSNKNRTNSSNKNRNSNSVNNTNTKFSAASTLRGLGCTAGASQQVSVPAVIRSSVDWQKNRKKKNRRNSNINIKSNKTCHGVVVVDDVPFQDVWCGPGIGFSSDAVSEDCVVTRKNVSSRGKLDNGERISSHRESLLVMVDSIVILRLVITSYYSLVSFSCCFLFETLSSCSVVVALKIMIIQGKRLMGGRVNSRDQFRDWRLDVDNMSYEQLLELGERIGYVKTGLKEDEMRHNIKKIKVLVSNDMSKHQIDKKCTICQEEYELDDELGMLNCEHCYHFQCIKQWLVLKNFCPVCKQEVAVRR</sequence>
<evidence type="ECO:0000259" key="10">
    <source>
        <dbReference type="PROSITE" id="PS50089"/>
    </source>
</evidence>
<evidence type="ECO:0000256" key="1">
    <source>
        <dbReference type="ARBA" id="ARBA00000900"/>
    </source>
</evidence>
<dbReference type="Gene3D" id="3.30.40.10">
    <property type="entry name" value="Zinc/RING finger domain, C3HC4 (zinc finger)"/>
    <property type="match status" value="1"/>
</dbReference>
<evidence type="ECO:0000256" key="2">
    <source>
        <dbReference type="ARBA" id="ARBA00012483"/>
    </source>
</evidence>
<keyword evidence="6" id="KW-0833">Ubl conjugation pathway</keyword>
<feature type="region of interest" description="Disordered" evidence="9">
    <location>
        <begin position="44"/>
        <end position="73"/>
    </location>
</feature>
<protein>
    <recommendedName>
        <fullName evidence="2">RING-type E3 ubiquitin transferase</fullName>
        <ecNumber evidence="2">2.3.2.27</ecNumber>
    </recommendedName>
</protein>
<evidence type="ECO:0000256" key="9">
    <source>
        <dbReference type="SAM" id="MobiDB-lite"/>
    </source>
</evidence>
<evidence type="ECO:0000256" key="7">
    <source>
        <dbReference type="ARBA" id="ARBA00022833"/>
    </source>
</evidence>
<dbReference type="InterPro" id="IPR013083">
    <property type="entry name" value="Znf_RING/FYVE/PHD"/>
</dbReference>
<dbReference type="PANTHER" id="PTHR22937">
    <property type="entry name" value="E3 UBIQUITIN-PROTEIN LIGASE RNF165"/>
    <property type="match status" value="1"/>
</dbReference>
<keyword evidence="12" id="KW-1185">Reference proteome</keyword>
<dbReference type="SMART" id="SM00184">
    <property type="entry name" value="RING"/>
    <property type="match status" value="1"/>
</dbReference>
<evidence type="ECO:0000256" key="4">
    <source>
        <dbReference type="ARBA" id="ARBA00022723"/>
    </source>
</evidence>
<name>A0A9D5BEI3_PEA</name>
<proteinExistence type="predicted"/>
<feature type="region of interest" description="Disordered" evidence="9">
    <location>
        <begin position="1"/>
        <end position="22"/>
    </location>
</feature>
<dbReference type="SUPFAM" id="SSF57850">
    <property type="entry name" value="RING/U-box"/>
    <property type="match status" value="1"/>
</dbReference>
<evidence type="ECO:0000256" key="5">
    <source>
        <dbReference type="ARBA" id="ARBA00022771"/>
    </source>
</evidence>